<gene>
    <name evidence="1" type="ORF">OG517_00710</name>
</gene>
<dbReference type="RefSeq" id="WP_328959656.1">
    <property type="nucleotide sequence ID" value="NZ_CP108090.1"/>
</dbReference>
<accession>A0ABZ1T5D2</accession>
<organism evidence="1 2">
    <name type="scientific">Streptomyces virginiae</name>
    <name type="common">Streptomyces cinnamonensis</name>
    <dbReference type="NCBI Taxonomy" id="1961"/>
    <lineage>
        <taxon>Bacteria</taxon>
        <taxon>Bacillati</taxon>
        <taxon>Actinomycetota</taxon>
        <taxon>Actinomycetes</taxon>
        <taxon>Kitasatosporales</taxon>
        <taxon>Streptomycetaceae</taxon>
        <taxon>Streptomyces</taxon>
    </lineage>
</organism>
<reference evidence="1" key="1">
    <citation type="submission" date="2022-10" db="EMBL/GenBank/DDBJ databases">
        <title>The complete genomes of actinobacterial strains from the NBC collection.</title>
        <authorList>
            <person name="Joergensen T.S."/>
            <person name="Alvarez Arevalo M."/>
            <person name="Sterndorff E.B."/>
            <person name="Faurdal D."/>
            <person name="Vuksanovic O."/>
            <person name="Mourched A.-S."/>
            <person name="Charusanti P."/>
            <person name="Shaw S."/>
            <person name="Blin K."/>
            <person name="Weber T."/>
        </authorList>
    </citation>
    <scope>NUCLEOTIDE SEQUENCE</scope>
    <source>
        <strain evidence="1">NBC_00248</strain>
    </source>
</reference>
<keyword evidence="2" id="KW-1185">Reference proteome</keyword>
<proteinExistence type="predicted"/>
<dbReference type="EMBL" id="CP108090">
    <property type="protein sequence ID" value="WUQ10092.1"/>
    <property type="molecule type" value="Genomic_DNA"/>
</dbReference>
<dbReference type="Proteomes" id="UP001432039">
    <property type="component" value="Chromosome"/>
</dbReference>
<protein>
    <submittedName>
        <fullName evidence="1">Uncharacterized protein</fullName>
    </submittedName>
</protein>
<evidence type="ECO:0000313" key="2">
    <source>
        <dbReference type="Proteomes" id="UP001432039"/>
    </source>
</evidence>
<sequence length="68" mass="7072">MCAAVPIPTGTEPECVALSLPTPDPHKLRQAAGVLRNEAIAVLLALLVGGTNPTPPRETATPEVVIHR</sequence>
<name>A0ABZ1T5D2_STRVG</name>
<evidence type="ECO:0000313" key="1">
    <source>
        <dbReference type="EMBL" id="WUQ10092.1"/>
    </source>
</evidence>